<evidence type="ECO:0000256" key="3">
    <source>
        <dbReference type="ARBA" id="ARBA00022989"/>
    </source>
</evidence>
<feature type="transmembrane region" description="Helical" evidence="7">
    <location>
        <begin position="203"/>
        <end position="228"/>
    </location>
</feature>
<comment type="similarity">
    <text evidence="5">Belongs to the SAT4 family.</text>
</comment>
<feature type="transmembrane region" description="Helical" evidence="7">
    <location>
        <begin position="90"/>
        <end position="113"/>
    </location>
</feature>
<comment type="subcellular location">
    <subcellularLocation>
        <location evidence="1">Membrane</location>
        <topology evidence="1">Multi-pass membrane protein</topology>
    </subcellularLocation>
</comment>
<keyword evidence="2 7" id="KW-0812">Transmembrane</keyword>
<comment type="caution">
    <text evidence="9">The sequence shown here is derived from an EMBL/GenBank/DDBJ whole genome shotgun (WGS) entry which is preliminary data.</text>
</comment>
<evidence type="ECO:0000256" key="1">
    <source>
        <dbReference type="ARBA" id="ARBA00004141"/>
    </source>
</evidence>
<evidence type="ECO:0000259" key="8">
    <source>
        <dbReference type="Pfam" id="PF20684"/>
    </source>
</evidence>
<dbReference type="OrthoDB" id="3648173at2759"/>
<feature type="transmembrane region" description="Helical" evidence="7">
    <location>
        <begin position="240"/>
        <end position="259"/>
    </location>
</feature>
<feature type="compositionally biased region" description="Basic and acidic residues" evidence="6">
    <location>
        <begin position="373"/>
        <end position="382"/>
    </location>
</feature>
<feature type="compositionally biased region" description="Polar residues" evidence="6">
    <location>
        <begin position="271"/>
        <end position="280"/>
    </location>
</feature>
<sequence length="382" mass="42621">MADIDYDESRKSTIIAVVISVLSIAFLILSLRVYTRAILIRNLGIDDWCCIVAFVVTAACGMAVLLSTRHGLGKHQDTLSKTDIKEFMKAFYFSIVFYNIALAAIKLTLLFQYFRAMTAHKLKKVYIAALVVVGAWSISQIFVYAFACRPIALFWDKTLEGSCIPNNPSWYINAAGNILTDLLILVLPLPIIRKLQLGRRQKYILMSIFCLGFFTCAISVVRLFFLHIREDVTWHNVDPAGWSVGELCCGIICACLPTLRPLVSRHFPKFSSHNRSSARTHATDGGPGVSQSYHAHNIELGHFSNRCPSVHSSESKDVLFVETEYSKSKEAHTEVHLEITPHNGIRRKGNDGGTNSSGKSQTIETESISSMDLVREPPRAHV</sequence>
<dbReference type="PANTHER" id="PTHR33048:SF47">
    <property type="entry name" value="INTEGRAL MEMBRANE PROTEIN-RELATED"/>
    <property type="match status" value="1"/>
</dbReference>
<reference evidence="9" key="2">
    <citation type="submission" date="2020-05" db="EMBL/GenBank/DDBJ databases">
        <authorList>
            <person name="Kim H.-S."/>
            <person name="Proctor R.H."/>
            <person name="Brown D.W."/>
        </authorList>
    </citation>
    <scope>NUCLEOTIDE SEQUENCE</scope>
    <source>
        <strain evidence="9">NRRL 20472</strain>
    </source>
</reference>
<evidence type="ECO:0000256" key="7">
    <source>
        <dbReference type="SAM" id="Phobius"/>
    </source>
</evidence>
<feature type="transmembrane region" description="Helical" evidence="7">
    <location>
        <begin position="47"/>
        <end position="70"/>
    </location>
</feature>
<evidence type="ECO:0000256" key="5">
    <source>
        <dbReference type="ARBA" id="ARBA00038359"/>
    </source>
</evidence>
<evidence type="ECO:0000256" key="2">
    <source>
        <dbReference type="ARBA" id="ARBA00022692"/>
    </source>
</evidence>
<feature type="region of interest" description="Disordered" evidence="6">
    <location>
        <begin position="341"/>
        <end position="382"/>
    </location>
</feature>
<evidence type="ECO:0000256" key="6">
    <source>
        <dbReference type="SAM" id="MobiDB-lite"/>
    </source>
</evidence>
<dbReference type="PANTHER" id="PTHR33048">
    <property type="entry name" value="PTH11-LIKE INTEGRAL MEMBRANE PROTEIN (AFU_ORTHOLOGUE AFUA_5G11245)"/>
    <property type="match status" value="1"/>
</dbReference>
<dbReference type="Proteomes" id="UP000622797">
    <property type="component" value="Unassembled WGS sequence"/>
</dbReference>
<evidence type="ECO:0000313" key="10">
    <source>
        <dbReference type="Proteomes" id="UP000622797"/>
    </source>
</evidence>
<feature type="domain" description="Rhodopsin" evidence="8">
    <location>
        <begin position="31"/>
        <end position="265"/>
    </location>
</feature>
<keyword evidence="10" id="KW-1185">Reference proteome</keyword>
<keyword evidence="3 7" id="KW-1133">Transmembrane helix</keyword>
<dbReference type="InterPro" id="IPR052337">
    <property type="entry name" value="SAT4-like"/>
</dbReference>
<feature type="compositionally biased region" description="Polar residues" evidence="6">
    <location>
        <begin position="353"/>
        <end position="370"/>
    </location>
</feature>
<dbReference type="Pfam" id="PF20684">
    <property type="entry name" value="Fung_rhodopsin"/>
    <property type="match status" value="1"/>
</dbReference>
<feature type="transmembrane region" description="Helical" evidence="7">
    <location>
        <begin position="12"/>
        <end position="35"/>
    </location>
</feature>
<reference evidence="9" key="1">
    <citation type="journal article" date="2020" name="BMC Genomics">
        <title>Correction to: Identification and distribution of gene clusters required for synthesis of sphingolipid metabolism inhibitors in diverse species of the filamentous fungus Fusarium.</title>
        <authorList>
            <person name="Kim H.S."/>
            <person name="Lohmar J.M."/>
            <person name="Busman M."/>
            <person name="Brown D.W."/>
            <person name="Naumann T.A."/>
            <person name="Divon H.H."/>
            <person name="Lysoe E."/>
            <person name="Uhlig S."/>
            <person name="Proctor R.H."/>
        </authorList>
    </citation>
    <scope>NUCLEOTIDE SEQUENCE</scope>
    <source>
        <strain evidence="9">NRRL 20472</strain>
    </source>
</reference>
<organism evidence="9 10">
    <name type="scientific">Fusarium sarcochroum</name>
    <dbReference type="NCBI Taxonomy" id="1208366"/>
    <lineage>
        <taxon>Eukaryota</taxon>
        <taxon>Fungi</taxon>
        <taxon>Dikarya</taxon>
        <taxon>Ascomycota</taxon>
        <taxon>Pezizomycotina</taxon>
        <taxon>Sordariomycetes</taxon>
        <taxon>Hypocreomycetidae</taxon>
        <taxon>Hypocreales</taxon>
        <taxon>Nectriaceae</taxon>
        <taxon>Fusarium</taxon>
        <taxon>Fusarium lateritium species complex</taxon>
    </lineage>
</organism>
<dbReference type="InterPro" id="IPR049326">
    <property type="entry name" value="Rhodopsin_dom_fungi"/>
</dbReference>
<evidence type="ECO:0000313" key="9">
    <source>
        <dbReference type="EMBL" id="KAF4951804.1"/>
    </source>
</evidence>
<proteinExistence type="inferred from homology"/>
<gene>
    <name evidence="9" type="ORF">FSARC_12809</name>
</gene>
<evidence type="ECO:0000256" key="4">
    <source>
        <dbReference type="ARBA" id="ARBA00023136"/>
    </source>
</evidence>
<feature type="transmembrane region" description="Helical" evidence="7">
    <location>
        <begin position="125"/>
        <end position="147"/>
    </location>
</feature>
<dbReference type="GO" id="GO:0016020">
    <property type="term" value="C:membrane"/>
    <property type="evidence" value="ECO:0007669"/>
    <property type="project" value="UniProtKB-SubCell"/>
</dbReference>
<keyword evidence="4 7" id="KW-0472">Membrane</keyword>
<dbReference type="AlphaFoldDB" id="A0A8H4T5W7"/>
<feature type="region of interest" description="Disordered" evidence="6">
    <location>
        <begin position="271"/>
        <end position="290"/>
    </location>
</feature>
<accession>A0A8H4T5W7</accession>
<name>A0A8H4T5W7_9HYPO</name>
<protein>
    <recommendedName>
        <fullName evidence="8">Rhodopsin domain-containing protein</fullName>
    </recommendedName>
</protein>
<dbReference type="EMBL" id="JABEXW010000903">
    <property type="protein sequence ID" value="KAF4951804.1"/>
    <property type="molecule type" value="Genomic_DNA"/>
</dbReference>
<feature type="transmembrane region" description="Helical" evidence="7">
    <location>
        <begin position="170"/>
        <end position="191"/>
    </location>
</feature>